<accession>A0A401LQY7</accession>
<dbReference type="SUPFAM" id="SSF82171">
    <property type="entry name" value="DPP6 N-terminal domain-like"/>
    <property type="match status" value="1"/>
</dbReference>
<evidence type="ECO:0000256" key="1">
    <source>
        <dbReference type="SAM" id="SignalP"/>
    </source>
</evidence>
<comment type="caution">
    <text evidence="2">The sequence shown here is derived from an EMBL/GenBank/DDBJ whole genome shotgun (WGS) entry which is preliminary data.</text>
</comment>
<sequence>MKILLTIIISFTIFLTSSAQNVTSVDLTKSKFKETNAEEIFKDVKIIPLETHKDGLIEKHCTYYLTDKYIIAVGFLQRAYMFDRETGAFIREVSSLGQGPDEYTGFIYHKCGFDEKNGILFASIGAYTSKWWRCINIETNKMESNLKKPLSENSSEFLSVCAPWFIKNDTYVSFCSNRTGKDKVRLVVYRKDGTVIKKYPNYLEYEKHMNSFSIENGIFYYYNNLTYFKEPGFNDTIFCVNEKKMTPHLVFKLGDKQPSYYHQEVSGYNKGKYFINFVYESNLYVLFNFSYLKKGAESSVKSARFPYCGYYDKKSNQVYISSIPDYKTRGYIITGIPLRFFPVSINKNKEMIAYIDPEELIKYKNQLSPKYKQLFKDIQEDDNPIVIIAKLKD</sequence>
<dbReference type="AlphaFoldDB" id="A0A401LQY7"/>
<proteinExistence type="predicted"/>
<feature type="signal peptide" evidence="1">
    <location>
        <begin position="1"/>
        <end position="19"/>
    </location>
</feature>
<feature type="chain" id="PRO_5019327298" description="6-bladed beta-propeller" evidence="1">
    <location>
        <begin position="20"/>
        <end position="393"/>
    </location>
</feature>
<dbReference type="Proteomes" id="UP000288079">
    <property type="component" value="Unassembled WGS sequence"/>
</dbReference>
<keyword evidence="3" id="KW-1185">Reference proteome</keyword>
<evidence type="ECO:0000313" key="2">
    <source>
        <dbReference type="EMBL" id="GCB33881.1"/>
    </source>
</evidence>
<evidence type="ECO:0000313" key="3">
    <source>
        <dbReference type="Proteomes" id="UP000288079"/>
    </source>
</evidence>
<dbReference type="RefSeq" id="WP_125040162.1">
    <property type="nucleotide sequence ID" value="NZ_BHWB01000002.1"/>
</dbReference>
<keyword evidence="1" id="KW-0732">Signal</keyword>
<gene>
    <name evidence="2" type="ORF">KGMB02408_08260</name>
</gene>
<dbReference type="OrthoDB" id="1037972at2"/>
<name>A0A401LQY7_9BACE</name>
<organism evidence="2 3">
    <name type="scientific">Bacteroides faecalis</name>
    <dbReference type="NCBI Taxonomy" id="2447885"/>
    <lineage>
        <taxon>Bacteria</taxon>
        <taxon>Pseudomonadati</taxon>
        <taxon>Bacteroidota</taxon>
        <taxon>Bacteroidia</taxon>
        <taxon>Bacteroidales</taxon>
        <taxon>Bacteroidaceae</taxon>
        <taxon>Bacteroides</taxon>
    </lineage>
</organism>
<reference evidence="2 3" key="1">
    <citation type="submission" date="2018-10" db="EMBL/GenBank/DDBJ databases">
        <title>Draft Genome Sequence of Bacteroides sp. KCTC 15687.</title>
        <authorList>
            <person name="Yu S.Y."/>
            <person name="Kim J.S."/>
            <person name="Oh B.S."/>
            <person name="Park S.H."/>
            <person name="Kang S.W."/>
            <person name="Park J.E."/>
            <person name="Choi S.H."/>
            <person name="Han K.I."/>
            <person name="Lee K.C."/>
            <person name="Eom M.K."/>
            <person name="Suh M.K."/>
            <person name="Lee D.H."/>
            <person name="Yoon H."/>
            <person name="Kim B."/>
            <person name="Yang S.J."/>
            <person name="Lee J.S."/>
            <person name="Lee J.H."/>
        </authorList>
    </citation>
    <scope>NUCLEOTIDE SEQUENCE [LARGE SCALE GENOMIC DNA]</scope>
    <source>
        <strain evidence="2 3">KCTC 15687</strain>
    </source>
</reference>
<evidence type="ECO:0008006" key="4">
    <source>
        <dbReference type="Google" id="ProtNLM"/>
    </source>
</evidence>
<dbReference type="Pfam" id="PF17170">
    <property type="entry name" value="DUF5128"/>
    <property type="match status" value="1"/>
</dbReference>
<protein>
    <recommendedName>
        <fullName evidence="4">6-bladed beta-propeller</fullName>
    </recommendedName>
</protein>
<dbReference type="EMBL" id="BHWB01000002">
    <property type="protein sequence ID" value="GCB33881.1"/>
    <property type="molecule type" value="Genomic_DNA"/>
</dbReference>